<proteinExistence type="predicted"/>
<dbReference type="Proteomes" id="UP001500908">
    <property type="component" value="Unassembled WGS sequence"/>
</dbReference>
<keyword evidence="3" id="KW-1185">Reference proteome</keyword>
<sequence length="99" mass="10191">MVDLASAIGAFSRARGAGTSPVRVPSTGSFPYSRNRADALTSLKPTQSKTVKNLFSSPTDDGGDGQQRTRSAGESAVIHAPSPAMGMAAPLEQGLTADW</sequence>
<gene>
    <name evidence="2" type="ORF">GCM10022402_47600</name>
</gene>
<name>A0ABP7GGW4_9ACTN</name>
<evidence type="ECO:0000313" key="2">
    <source>
        <dbReference type="EMBL" id="GAA3764825.1"/>
    </source>
</evidence>
<protein>
    <submittedName>
        <fullName evidence="2">Uncharacterized protein</fullName>
    </submittedName>
</protein>
<feature type="region of interest" description="Disordered" evidence="1">
    <location>
        <begin position="40"/>
        <end position="99"/>
    </location>
</feature>
<comment type="caution">
    <text evidence="2">The sequence shown here is derived from an EMBL/GenBank/DDBJ whole genome shotgun (WGS) entry which is preliminary data.</text>
</comment>
<organism evidence="2 3">
    <name type="scientific">Salinactinospora qingdaonensis</name>
    <dbReference type="NCBI Taxonomy" id="702744"/>
    <lineage>
        <taxon>Bacteria</taxon>
        <taxon>Bacillati</taxon>
        <taxon>Actinomycetota</taxon>
        <taxon>Actinomycetes</taxon>
        <taxon>Streptosporangiales</taxon>
        <taxon>Nocardiopsidaceae</taxon>
        <taxon>Salinactinospora</taxon>
    </lineage>
</organism>
<accession>A0ABP7GGW4</accession>
<reference evidence="3" key="1">
    <citation type="journal article" date="2019" name="Int. J. Syst. Evol. Microbiol.">
        <title>The Global Catalogue of Microorganisms (GCM) 10K type strain sequencing project: providing services to taxonomists for standard genome sequencing and annotation.</title>
        <authorList>
            <consortium name="The Broad Institute Genomics Platform"/>
            <consortium name="The Broad Institute Genome Sequencing Center for Infectious Disease"/>
            <person name="Wu L."/>
            <person name="Ma J."/>
        </authorList>
    </citation>
    <scope>NUCLEOTIDE SEQUENCE [LARGE SCALE GENOMIC DNA]</scope>
    <source>
        <strain evidence="3">JCM 17137</strain>
    </source>
</reference>
<evidence type="ECO:0000313" key="3">
    <source>
        <dbReference type="Proteomes" id="UP001500908"/>
    </source>
</evidence>
<feature type="region of interest" description="Disordered" evidence="1">
    <location>
        <begin position="14"/>
        <end position="33"/>
    </location>
</feature>
<dbReference type="EMBL" id="BAABDD010000044">
    <property type="protein sequence ID" value="GAA3764825.1"/>
    <property type="molecule type" value="Genomic_DNA"/>
</dbReference>
<feature type="compositionally biased region" description="Polar residues" evidence="1">
    <location>
        <begin position="43"/>
        <end position="59"/>
    </location>
</feature>
<evidence type="ECO:0000256" key="1">
    <source>
        <dbReference type="SAM" id="MobiDB-lite"/>
    </source>
</evidence>